<keyword evidence="3 5" id="KW-1133">Transmembrane helix</keyword>
<dbReference type="OrthoDB" id="655540at2759"/>
<feature type="transmembrane region" description="Helical" evidence="5">
    <location>
        <begin position="158"/>
        <end position="180"/>
    </location>
</feature>
<feature type="transmembrane region" description="Helical" evidence="5">
    <location>
        <begin position="657"/>
        <end position="680"/>
    </location>
</feature>
<gene>
    <name evidence="7" type="ORF">FOL47_010385</name>
</gene>
<protein>
    <recommendedName>
        <fullName evidence="6">Amino acid transporter transmembrane domain-containing protein</fullName>
    </recommendedName>
</protein>
<feature type="transmembrane region" description="Helical" evidence="5">
    <location>
        <begin position="105"/>
        <end position="129"/>
    </location>
</feature>
<feature type="transmembrane region" description="Helical" evidence="5">
    <location>
        <begin position="692"/>
        <end position="713"/>
    </location>
</feature>
<evidence type="ECO:0000256" key="5">
    <source>
        <dbReference type="SAM" id="Phobius"/>
    </source>
</evidence>
<dbReference type="Pfam" id="PF01490">
    <property type="entry name" value="Aa_trans"/>
    <property type="match status" value="2"/>
</dbReference>
<dbReference type="Proteomes" id="UP000591131">
    <property type="component" value="Unassembled WGS sequence"/>
</dbReference>
<feature type="transmembrane region" description="Helical" evidence="5">
    <location>
        <begin position="460"/>
        <end position="486"/>
    </location>
</feature>
<name>A0A7J6N4C2_PERCH</name>
<feature type="transmembrane region" description="Helical" evidence="5">
    <location>
        <begin position="586"/>
        <end position="611"/>
    </location>
</feature>
<evidence type="ECO:0000256" key="4">
    <source>
        <dbReference type="ARBA" id="ARBA00023136"/>
    </source>
</evidence>
<feature type="transmembrane region" description="Helical" evidence="5">
    <location>
        <begin position="51"/>
        <end position="73"/>
    </location>
</feature>
<evidence type="ECO:0000256" key="2">
    <source>
        <dbReference type="ARBA" id="ARBA00022692"/>
    </source>
</evidence>
<evidence type="ECO:0000259" key="6">
    <source>
        <dbReference type="Pfam" id="PF01490"/>
    </source>
</evidence>
<evidence type="ECO:0000313" key="8">
    <source>
        <dbReference type="Proteomes" id="UP000591131"/>
    </source>
</evidence>
<feature type="transmembrane region" description="Helical" evidence="5">
    <location>
        <begin position="201"/>
        <end position="224"/>
    </location>
</feature>
<comment type="subcellular location">
    <subcellularLocation>
        <location evidence="1">Membrane</location>
        <topology evidence="1">Multi-pass membrane protein</topology>
    </subcellularLocation>
</comment>
<feature type="transmembrane region" description="Helical" evidence="5">
    <location>
        <begin position="436"/>
        <end position="453"/>
    </location>
</feature>
<keyword evidence="8" id="KW-1185">Reference proteome</keyword>
<feature type="transmembrane region" description="Helical" evidence="5">
    <location>
        <begin position="498"/>
        <end position="517"/>
    </location>
</feature>
<dbReference type="GO" id="GO:0016020">
    <property type="term" value="C:membrane"/>
    <property type="evidence" value="ECO:0007669"/>
    <property type="project" value="UniProtKB-SubCell"/>
</dbReference>
<feature type="transmembrane region" description="Helical" evidence="5">
    <location>
        <begin position="631"/>
        <end position="651"/>
    </location>
</feature>
<keyword evidence="2 5" id="KW-0812">Transmembrane</keyword>
<feature type="transmembrane region" description="Helical" evidence="5">
    <location>
        <begin position="406"/>
        <end position="430"/>
    </location>
</feature>
<evidence type="ECO:0000256" key="3">
    <source>
        <dbReference type="ARBA" id="ARBA00022989"/>
    </source>
</evidence>
<evidence type="ECO:0000256" key="1">
    <source>
        <dbReference type="ARBA" id="ARBA00004141"/>
    </source>
</evidence>
<dbReference type="PANTHER" id="PTHR22950">
    <property type="entry name" value="AMINO ACID TRANSPORTER"/>
    <property type="match status" value="1"/>
</dbReference>
<dbReference type="Gene3D" id="1.20.1740.10">
    <property type="entry name" value="Amino acid/polyamine transporter I"/>
    <property type="match status" value="1"/>
</dbReference>
<feature type="transmembrane region" description="Helical" evidence="5">
    <location>
        <begin position="538"/>
        <end position="560"/>
    </location>
</feature>
<dbReference type="EMBL" id="JAAPAO010000008">
    <property type="protein sequence ID" value="KAF4677791.1"/>
    <property type="molecule type" value="Genomic_DNA"/>
</dbReference>
<feature type="transmembrane region" description="Helical" evidence="5">
    <location>
        <begin position="20"/>
        <end position="39"/>
    </location>
</feature>
<dbReference type="GO" id="GO:0015179">
    <property type="term" value="F:L-amino acid transmembrane transporter activity"/>
    <property type="evidence" value="ECO:0007669"/>
    <property type="project" value="TreeGrafter"/>
</dbReference>
<reference evidence="7 8" key="1">
    <citation type="submission" date="2020-04" db="EMBL/GenBank/DDBJ databases">
        <title>Perkinsus chesapeaki whole genome sequence.</title>
        <authorList>
            <person name="Bogema D.R."/>
        </authorList>
    </citation>
    <scope>NUCLEOTIDE SEQUENCE [LARGE SCALE GENOMIC DNA]</scope>
    <source>
        <strain evidence="7">ATCC PRA-425</strain>
    </source>
</reference>
<evidence type="ECO:0000313" key="7">
    <source>
        <dbReference type="EMBL" id="KAF4677791.1"/>
    </source>
</evidence>
<sequence>MSEVCQDVNETPKSRKGLSTIRAASSLVMTAIGLGILTLPRAFAQSGWLGGFISLFLSCGVSGYCSLVLWRALFLDPQDRDRPVGSIEELAMIALGPVGKVIVGVIYHLLLIGVCSMLLVVMAEAFFVMSGVLNKRVWVALCGTMNIPLSWIRHMKDVGLAAAIGVFSVTVTTLMIIICCSDEISTQDVKPDSQLLPKATLVLLYSFNNFLLSFTVGVTEPLIVAGMRSPRDFPKALIMAFTFIFAVYVAVSVLGYVAYGKTLNVVDSVVQAICPPGEPLTFCLFAIQRMRAWATAQVARMHKGGSHKENDKIDGSGGVSVWRSASSLVMTAIGLGILAMPRALAESGWVSGLLSLFLSAVVAGFGCLILWKATFLNPDSRDTPMSTFEEIGRVSFGKAGATISSLLLHTLLIFVCAVLLVVLASSLLTLTRTLNLRLWILICGVICLPLSWIKHMKEVGLVAAFGVATVAAAVICIMCACIAAYIGEESTPDYQVSSGSPLVLVSTFNTFLLSFTVSVTEPTIISAMEKPQDFPKALLMAFTFILCVYAAVSVLGYLAFGNTLLSRDTIVEAIAPPGASLSAVAWIINIVMLLLVAVHLLVLFMPTAHFIDSLLRFDDMKRWQNPTRAGIVRILTRSLQLGLCIVLGVGIPSVDRLVGILAAFCIIVLSVVLPIAFYIRLKYLNKEPFNKLELAVALFLLVLSPVFIGIGMYEAVTS</sequence>
<dbReference type="InterPro" id="IPR013057">
    <property type="entry name" value="AA_transpt_TM"/>
</dbReference>
<feature type="domain" description="Amino acid transporter transmembrane" evidence="6">
    <location>
        <begin position="18"/>
        <end position="262"/>
    </location>
</feature>
<keyword evidence="4 5" id="KW-0472">Membrane</keyword>
<feature type="transmembrane region" description="Helical" evidence="5">
    <location>
        <begin position="236"/>
        <end position="259"/>
    </location>
</feature>
<feature type="domain" description="Amino acid transporter transmembrane" evidence="6">
    <location>
        <begin position="319"/>
        <end position="714"/>
    </location>
</feature>
<dbReference type="AlphaFoldDB" id="A0A7J6N4C2"/>
<comment type="caution">
    <text evidence="7">The sequence shown here is derived from an EMBL/GenBank/DDBJ whole genome shotgun (WGS) entry which is preliminary data.</text>
</comment>
<feature type="transmembrane region" description="Helical" evidence="5">
    <location>
        <begin position="352"/>
        <end position="371"/>
    </location>
</feature>
<proteinExistence type="predicted"/>
<organism evidence="7 8">
    <name type="scientific">Perkinsus chesapeaki</name>
    <name type="common">Clam parasite</name>
    <name type="synonym">Perkinsus andrewsi</name>
    <dbReference type="NCBI Taxonomy" id="330153"/>
    <lineage>
        <taxon>Eukaryota</taxon>
        <taxon>Sar</taxon>
        <taxon>Alveolata</taxon>
        <taxon>Perkinsozoa</taxon>
        <taxon>Perkinsea</taxon>
        <taxon>Perkinsida</taxon>
        <taxon>Perkinsidae</taxon>
        <taxon>Perkinsus</taxon>
    </lineage>
</organism>
<accession>A0A7J6N4C2</accession>